<keyword evidence="4" id="KW-1185">Reference proteome</keyword>
<dbReference type="PROSITE" id="PS50878">
    <property type="entry name" value="RT_POL"/>
    <property type="match status" value="1"/>
</dbReference>
<evidence type="ECO:0000313" key="4">
    <source>
        <dbReference type="Proteomes" id="UP000299102"/>
    </source>
</evidence>
<organism evidence="3 4">
    <name type="scientific">Eumeta variegata</name>
    <name type="common">Bagworm moth</name>
    <name type="synonym">Eumeta japonica</name>
    <dbReference type="NCBI Taxonomy" id="151549"/>
    <lineage>
        <taxon>Eukaryota</taxon>
        <taxon>Metazoa</taxon>
        <taxon>Ecdysozoa</taxon>
        <taxon>Arthropoda</taxon>
        <taxon>Hexapoda</taxon>
        <taxon>Insecta</taxon>
        <taxon>Pterygota</taxon>
        <taxon>Neoptera</taxon>
        <taxon>Endopterygota</taxon>
        <taxon>Lepidoptera</taxon>
        <taxon>Glossata</taxon>
        <taxon>Ditrysia</taxon>
        <taxon>Tineoidea</taxon>
        <taxon>Psychidae</taxon>
        <taxon>Oiketicinae</taxon>
        <taxon>Eumeta</taxon>
    </lineage>
</organism>
<feature type="region of interest" description="Disordered" evidence="1">
    <location>
        <begin position="227"/>
        <end position="326"/>
    </location>
</feature>
<keyword evidence="3" id="KW-0548">Nucleotidyltransferase</keyword>
<name>A0A4C1T8Y1_EUMVA</name>
<dbReference type="AlphaFoldDB" id="A0A4C1T8Y1"/>
<dbReference type="InterPro" id="IPR000477">
    <property type="entry name" value="RT_dom"/>
</dbReference>
<evidence type="ECO:0000313" key="3">
    <source>
        <dbReference type="EMBL" id="GBP09751.1"/>
    </source>
</evidence>
<keyword evidence="3" id="KW-0808">Transferase</keyword>
<keyword evidence="3" id="KW-0695">RNA-directed DNA polymerase</keyword>
<reference evidence="3 4" key="1">
    <citation type="journal article" date="2019" name="Commun. Biol.">
        <title>The bagworm genome reveals a unique fibroin gene that provides high tensile strength.</title>
        <authorList>
            <person name="Kono N."/>
            <person name="Nakamura H."/>
            <person name="Ohtoshi R."/>
            <person name="Tomita M."/>
            <person name="Numata K."/>
            <person name="Arakawa K."/>
        </authorList>
    </citation>
    <scope>NUCLEOTIDE SEQUENCE [LARGE SCALE GENOMIC DNA]</scope>
</reference>
<evidence type="ECO:0000259" key="2">
    <source>
        <dbReference type="PROSITE" id="PS50878"/>
    </source>
</evidence>
<dbReference type="PANTHER" id="PTHR36688">
    <property type="entry name" value="ENDO/EXONUCLEASE/PHOSPHATASE DOMAIN-CONTAINING PROTEIN"/>
    <property type="match status" value="1"/>
</dbReference>
<comment type="caution">
    <text evidence="3">The sequence shown here is derived from an EMBL/GenBank/DDBJ whole genome shotgun (WGS) entry which is preliminary data.</text>
</comment>
<dbReference type="InterPro" id="IPR052560">
    <property type="entry name" value="RdDP_mobile_element"/>
</dbReference>
<evidence type="ECO:0000256" key="1">
    <source>
        <dbReference type="SAM" id="MobiDB-lite"/>
    </source>
</evidence>
<dbReference type="Pfam" id="PF00078">
    <property type="entry name" value="RVT_1"/>
    <property type="match status" value="1"/>
</dbReference>
<proteinExistence type="predicted"/>
<dbReference type="GO" id="GO:0003964">
    <property type="term" value="F:RNA-directed DNA polymerase activity"/>
    <property type="evidence" value="ECO:0007669"/>
    <property type="project" value="UniProtKB-KW"/>
</dbReference>
<feature type="domain" description="Reverse transcriptase" evidence="2">
    <location>
        <begin position="577"/>
        <end position="861"/>
    </location>
</feature>
<feature type="compositionally biased region" description="Basic residues" evidence="1">
    <location>
        <begin position="300"/>
        <end position="315"/>
    </location>
</feature>
<protein>
    <submittedName>
        <fullName evidence="3">Probable RNA-directed DNA polymerase from transposon BS</fullName>
    </submittedName>
</protein>
<sequence length="861" mass="96832">MPLSGGPERLPSALGSPIVMRAADVYVTWAGPLKDYRDYTAEFYFRNASCTMHFGSFGERISCGVVVHPPAHMSRIHFNWGYVAMHFMRWLSFAGLSHPSFYGCRYGTEDLMSLHARASSLWGYDPDGSGGGPLSGGPLHCDVPEEFIGALVSDVEHPASNALDEFLYGFDAEVASDYVIYDITSRSHLRWLARSWGFHPLSCGCSFLSEKGFTVPSEQLAQLAKPINPAASRQQKTIQSEGDSTAESSENPREVSPAPSLSRGKRKATAALSDDSNSKSTLRGSDEEEENEPSTSFTKVIRKGQKKANKNHRHPSQADNTSLGSDMEVDIKKQTNSTDNAIVGSQEAKVVPRTKAQVTGFKAVAPPKEKRPPPIFLMDKVKWSFIKFKNKTWIYISALNIKSSIKITMIDLHQFREANKLLIDKKIPFYTYALEKERKVKAVVRGIPVEIESDEIEADLISQGFHLTIETLHRLSSDHLPVLLRLGPFTGENHTSKFKKITDWKRVSTTLEEVDTPTLNAIPNDIVSNKDIDTAIGALTNHIGTVVANCQRKVPVKSKRRSLPADVWELIRVKNAALRRASAYPISEYRSRARAFQREVKKRVREFRNNQWTTKIEEEVKQKTTLPPKDDLSPVSLDEVQKHIRKLKTRKAPGLDGISKGLIINEKFGFRPIHSCPQQALHLVEHVSEGFKRKRKTVAIFLDIATAFDKVWHAGLMYKLYQLEVPDRLVLLVQDYLKNRYFTFRHENSFSSKRLVRAGVPQGSTLSPRLYSSYTNDVPRSQTGVQLALFADDTALYLRGINFKNITPRLQTAIDELTPWFQTWKIENPPKNLTLSGPKPVRFPRFPAPQTEGPVYTVALT</sequence>
<dbReference type="PANTHER" id="PTHR36688:SF1">
    <property type="entry name" value="ENDONUCLEASE_EXONUCLEASE_PHOSPHATASE DOMAIN-CONTAINING PROTEIN"/>
    <property type="match status" value="1"/>
</dbReference>
<dbReference type="EMBL" id="BGZK01000037">
    <property type="protein sequence ID" value="GBP09751.1"/>
    <property type="molecule type" value="Genomic_DNA"/>
</dbReference>
<dbReference type="Proteomes" id="UP000299102">
    <property type="component" value="Unassembled WGS sequence"/>
</dbReference>
<feature type="compositionally biased region" description="Polar residues" evidence="1">
    <location>
        <begin position="231"/>
        <end position="249"/>
    </location>
</feature>
<accession>A0A4C1T8Y1</accession>
<gene>
    <name evidence="3" type="primary">RTase</name>
    <name evidence="3" type="ORF">EVAR_81040_1</name>
</gene>
<dbReference type="OrthoDB" id="10020599at2759"/>
<feature type="compositionally biased region" description="Polar residues" evidence="1">
    <location>
        <begin position="274"/>
        <end position="283"/>
    </location>
</feature>